<dbReference type="Proteomes" id="UP000518315">
    <property type="component" value="Unassembled WGS sequence"/>
</dbReference>
<organism evidence="1 2">
    <name type="scientific">Rhizobium pisi</name>
    <dbReference type="NCBI Taxonomy" id="574561"/>
    <lineage>
        <taxon>Bacteria</taxon>
        <taxon>Pseudomonadati</taxon>
        <taxon>Pseudomonadota</taxon>
        <taxon>Alphaproteobacteria</taxon>
        <taxon>Hyphomicrobiales</taxon>
        <taxon>Rhizobiaceae</taxon>
        <taxon>Rhizobium/Agrobacterium group</taxon>
        <taxon>Rhizobium</taxon>
    </lineage>
</organism>
<evidence type="ECO:0000313" key="2">
    <source>
        <dbReference type="Proteomes" id="UP000518315"/>
    </source>
</evidence>
<evidence type="ECO:0000313" key="1">
    <source>
        <dbReference type="EMBL" id="MBB3133210.1"/>
    </source>
</evidence>
<sequence length="237" mass="26229">MSRKSFHLHCQRIEASRNMARYYTLAIDARAGKHDDASRHDREHLVVAAEWSGLGMLPPVRREGDLCHVAGLGPAGCYTLGAFRRTAVEQNHIWMLELRLVELCLDALVIVVIHTAGESDLGPGRDQHLGLGAAACGKEIPGVDHRRGDVGFVAPLLLFRYGRAPASCWPAAENSCGCQLPDFGSMTSNQQLVDFQFSWLRIPISEGTRHRQGQRSWRIEGAGGNMRGEVRLRSRPL</sequence>
<protein>
    <submittedName>
        <fullName evidence="1">Uncharacterized protein</fullName>
    </submittedName>
</protein>
<keyword evidence="2" id="KW-1185">Reference proteome</keyword>
<name>A0A7W5BHT6_9HYPH</name>
<gene>
    <name evidence="1" type="ORF">FHS26_000913</name>
</gene>
<accession>A0A7W5BHT6</accession>
<dbReference type="EMBL" id="JACHXH010000002">
    <property type="protein sequence ID" value="MBB3133210.1"/>
    <property type="molecule type" value="Genomic_DNA"/>
</dbReference>
<comment type="caution">
    <text evidence="1">The sequence shown here is derived from an EMBL/GenBank/DDBJ whole genome shotgun (WGS) entry which is preliminary data.</text>
</comment>
<reference evidence="1 2" key="1">
    <citation type="submission" date="2020-08" db="EMBL/GenBank/DDBJ databases">
        <title>Genomic Encyclopedia of Type Strains, Phase III (KMG-III): the genomes of soil and plant-associated and newly described type strains.</title>
        <authorList>
            <person name="Whitman W."/>
        </authorList>
    </citation>
    <scope>NUCLEOTIDE SEQUENCE [LARGE SCALE GENOMIC DNA]</scope>
    <source>
        <strain evidence="1 2">CECT 4113</strain>
    </source>
</reference>
<dbReference type="AlphaFoldDB" id="A0A7W5BHT6"/>
<proteinExistence type="predicted"/>